<protein>
    <submittedName>
        <fullName evidence="2">RCG47094</fullName>
    </submittedName>
</protein>
<accession>A6KQB4</accession>
<reference evidence="3" key="1">
    <citation type="submission" date="2005-09" db="EMBL/GenBank/DDBJ databases">
        <authorList>
            <person name="Mural R.J."/>
            <person name="Li P.W."/>
            <person name="Adams M.D."/>
            <person name="Amanatides P.G."/>
            <person name="Baden-Tillson H."/>
            <person name="Barnstead M."/>
            <person name="Chin S.H."/>
            <person name="Dew I."/>
            <person name="Evans C.A."/>
            <person name="Ferriera S."/>
            <person name="Flanigan M."/>
            <person name="Fosler C."/>
            <person name="Glodek A."/>
            <person name="Gu Z."/>
            <person name="Holt R.A."/>
            <person name="Jennings D."/>
            <person name="Kraft C.L."/>
            <person name="Lu F."/>
            <person name="Nguyen T."/>
            <person name="Nusskern D.R."/>
            <person name="Pfannkoch C.M."/>
            <person name="Sitter C."/>
            <person name="Sutton G.G."/>
            <person name="Venter J.C."/>
            <person name="Wang Z."/>
            <person name="Woodage T."/>
            <person name="Zheng X.H."/>
            <person name="Zhong F."/>
        </authorList>
    </citation>
    <scope>NUCLEOTIDE SEQUENCE [LARGE SCALE GENOMIC DNA]</scope>
    <source>
        <strain>BN</strain>
        <strain evidence="3">Sprague-Dawley</strain>
    </source>
</reference>
<organism evidence="2 3">
    <name type="scientific">Rattus norvegicus</name>
    <name type="common">Rat</name>
    <dbReference type="NCBI Taxonomy" id="10116"/>
    <lineage>
        <taxon>Eukaryota</taxon>
        <taxon>Metazoa</taxon>
        <taxon>Chordata</taxon>
        <taxon>Craniata</taxon>
        <taxon>Vertebrata</taxon>
        <taxon>Euteleostomi</taxon>
        <taxon>Mammalia</taxon>
        <taxon>Eutheria</taxon>
        <taxon>Euarchontoglires</taxon>
        <taxon>Glires</taxon>
        <taxon>Rodentia</taxon>
        <taxon>Myomorpha</taxon>
        <taxon>Muroidea</taxon>
        <taxon>Muridae</taxon>
        <taxon>Murinae</taxon>
        <taxon>Rattus</taxon>
    </lineage>
</organism>
<feature type="non-terminal residue" evidence="2">
    <location>
        <position position="60"/>
    </location>
</feature>
<name>A6KQB4_RAT</name>
<dbReference type="Proteomes" id="UP000234681">
    <property type="component" value="Chromosome 17"/>
</dbReference>
<proteinExistence type="predicted"/>
<feature type="region of interest" description="Disordered" evidence="1">
    <location>
        <begin position="1"/>
        <end position="26"/>
    </location>
</feature>
<evidence type="ECO:0000256" key="1">
    <source>
        <dbReference type="SAM" id="MobiDB-lite"/>
    </source>
</evidence>
<evidence type="ECO:0000313" key="3">
    <source>
        <dbReference type="Proteomes" id="UP000234681"/>
    </source>
</evidence>
<evidence type="ECO:0000313" key="2">
    <source>
        <dbReference type="EMBL" id="EDL84408.1"/>
    </source>
</evidence>
<gene>
    <name evidence="2" type="ORF">rCG_47094</name>
</gene>
<dbReference type="AlphaFoldDB" id="A6KQB4"/>
<dbReference type="EMBL" id="CH474087">
    <property type="protein sequence ID" value="EDL84408.1"/>
    <property type="molecule type" value="Genomic_DNA"/>
</dbReference>
<sequence>MDETKQPLHIPASRNTLGNTKAHEWGRNTNSDVAADLRSCAIRRFVHVTAADLATRRRCW</sequence>